<keyword evidence="5 6" id="KW-0472">Membrane</keyword>
<dbReference type="InterPro" id="IPR020846">
    <property type="entry name" value="MFS_dom"/>
</dbReference>
<keyword evidence="4 6" id="KW-1133">Transmembrane helix</keyword>
<evidence type="ECO:0000256" key="1">
    <source>
        <dbReference type="ARBA" id="ARBA00004651"/>
    </source>
</evidence>
<evidence type="ECO:0000256" key="5">
    <source>
        <dbReference type="ARBA" id="ARBA00023136"/>
    </source>
</evidence>
<sequence length="134" mass="14140">MIALMGAMSYMPFYIQRVQGLSATTSGLFNIPMSIMMIIFSTLVGSWLSKSCNYRLFAVVGLGIMSASMIVMANMGSVTMAAVSLIIFGAGLGFRMTVFTTAAQNSAPASQLGVVTATTPLFRNLGGTIIIAIY</sequence>
<reference evidence="8 9" key="1">
    <citation type="journal article" date="2020" name="mSystems">
        <title>Defining Genomic and Predicted Metabolic Features of the Acetobacterium Genus.</title>
        <authorList>
            <person name="Ross D.E."/>
            <person name="Marshall C.W."/>
            <person name="Gulliver D."/>
            <person name="May H.D."/>
            <person name="Norman R.S."/>
        </authorList>
    </citation>
    <scope>NUCLEOTIDE SEQUENCE [LARGE SCALE GENOMIC DNA]</scope>
    <source>
        <strain evidence="8 9">DSM 9173</strain>
    </source>
</reference>
<dbReference type="RefSeq" id="WP_148602668.1">
    <property type="nucleotide sequence ID" value="NZ_RXYB01000003.1"/>
</dbReference>
<dbReference type="Gene3D" id="1.20.1250.20">
    <property type="entry name" value="MFS general substrate transporter like domains"/>
    <property type="match status" value="1"/>
</dbReference>
<evidence type="ECO:0000256" key="3">
    <source>
        <dbReference type="ARBA" id="ARBA00022692"/>
    </source>
</evidence>
<organism evidence="8 9">
    <name type="scientific">Acetobacterium tundrae</name>
    <dbReference type="NCBI Taxonomy" id="132932"/>
    <lineage>
        <taxon>Bacteria</taxon>
        <taxon>Bacillati</taxon>
        <taxon>Bacillota</taxon>
        <taxon>Clostridia</taxon>
        <taxon>Eubacteriales</taxon>
        <taxon>Eubacteriaceae</taxon>
        <taxon>Acetobacterium</taxon>
    </lineage>
</organism>
<name>A0ABR6WID1_9FIRM</name>
<comment type="caution">
    <text evidence="8">The sequence shown here is derived from an EMBL/GenBank/DDBJ whole genome shotgun (WGS) entry which is preliminary data.</text>
</comment>
<dbReference type="Proteomes" id="UP000653358">
    <property type="component" value="Unassembled WGS sequence"/>
</dbReference>
<dbReference type="Pfam" id="PF07690">
    <property type="entry name" value="MFS_1"/>
    <property type="match status" value="1"/>
</dbReference>
<evidence type="ECO:0000256" key="4">
    <source>
        <dbReference type="ARBA" id="ARBA00022989"/>
    </source>
</evidence>
<dbReference type="PANTHER" id="PTHR23501:SF197">
    <property type="entry name" value="COMD"/>
    <property type="match status" value="1"/>
</dbReference>
<evidence type="ECO:0000259" key="7">
    <source>
        <dbReference type="PROSITE" id="PS50850"/>
    </source>
</evidence>
<evidence type="ECO:0000313" key="8">
    <source>
        <dbReference type="EMBL" id="MBC3796016.1"/>
    </source>
</evidence>
<feature type="transmembrane region" description="Helical" evidence="6">
    <location>
        <begin position="20"/>
        <end position="44"/>
    </location>
</feature>
<keyword evidence="3 6" id="KW-0812">Transmembrane</keyword>
<comment type="subcellular location">
    <subcellularLocation>
        <location evidence="1">Cell membrane</location>
        <topology evidence="1">Multi-pass membrane protein</topology>
    </subcellularLocation>
</comment>
<proteinExistence type="predicted"/>
<accession>A0ABR6WID1</accession>
<dbReference type="PANTHER" id="PTHR23501">
    <property type="entry name" value="MAJOR FACILITATOR SUPERFAMILY"/>
    <property type="match status" value="1"/>
</dbReference>
<dbReference type="SUPFAM" id="SSF103473">
    <property type="entry name" value="MFS general substrate transporter"/>
    <property type="match status" value="1"/>
</dbReference>
<keyword evidence="9" id="KW-1185">Reference proteome</keyword>
<evidence type="ECO:0000256" key="6">
    <source>
        <dbReference type="SAM" id="Phobius"/>
    </source>
</evidence>
<gene>
    <name evidence="8" type="ORF">GH807_02980</name>
</gene>
<dbReference type="InterPro" id="IPR011701">
    <property type="entry name" value="MFS"/>
</dbReference>
<dbReference type="EMBL" id="WJBB01000002">
    <property type="protein sequence ID" value="MBC3796016.1"/>
    <property type="molecule type" value="Genomic_DNA"/>
</dbReference>
<feature type="transmembrane region" description="Helical" evidence="6">
    <location>
        <begin position="79"/>
        <end position="98"/>
    </location>
</feature>
<dbReference type="PROSITE" id="PS50850">
    <property type="entry name" value="MFS"/>
    <property type="match status" value="1"/>
</dbReference>
<evidence type="ECO:0000313" key="9">
    <source>
        <dbReference type="Proteomes" id="UP000653358"/>
    </source>
</evidence>
<keyword evidence="2" id="KW-0813">Transport</keyword>
<feature type="domain" description="Major facilitator superfamily (MFS) profile" evidence="7">
    <location>
        <begin position="1"/>
        <end position="134"/>
    </location>
</feature>
<feature type="transmembrane region" description="Helical" evidence="6">
    <location>
        <begin position="56"/>
        <end position="73"/>
    </location>
</feature>
<dbReference type="InterPro" id="IPR036259">
    <property type="entry name" value="MFS_trans_sf"/>
</dbReference>
<protein>
    <submittedName>
        <fullName evidence="8">MFS transporter</fullName>
    </submittedName>
</protein>
<evidence type="ECO:0000256" key="2">
    <source>
        <dbReference type="ARBA" id="ARBA00022448"/>
    </source>
</evidence>